<accession>A0A1H7G766</accession>
<proteinExistence type="predicted"/>
<evidence type="ECO:0000313" key="2">
    <source>
        <dbReference type="EMBL" id="SEK33904.1"/>
    </source>
</evidence>
<dbReference type="OrthoDB" id="5522073at2"/>
<keyword evidence="1" id="KW-0732">Signal</keyword>
<evidence type="ECO:0008006" key="4">
    <source>
        <dbReference type="Google" id="ProtNLM"/>
    </source>
</evidence>
<dbReference type="Proteomes" id="UP000182719">
    <property type="component" value="Unassembled WGS sequence"/>
</dbReference>
<keyword evidence="3" id="KW-1185">Reference proteome</keyword>
<dbReference type="PROSITE" id="PS51257">
    <property type="entry name" value="PROKAR_LIPOPROTEIN"/>
    <property type="match status" value="1"/>
</dbReference>
<dbReference type="AlphaFoldDB" id="A0A1H7G766"/>
<sequence>MKKWMACVAAVSLALVGCGGDSTCDDLAEGNDAAVDQAAACRNVIDESYFEKFSDDDVDQCKDALEDCSDSDKDAIKEVADCLKDLPKCSASDSEPFEAAHSACYTALVTKVSRACAASISSSSLKVPANYSIAR</sequence>
<reference evidence="3" key="1">
    <citation type="submission" date="2016-10" db="EMBL/GenBank/DDBJ databases">
        <authorList>
            <person name="Varghese N."/>
            <person name="Submissions S."/>
        </authorList>
    </citation>
    <scope>NUCLEOTIDE SEQUENCE [LARGE SCALE GENOMIC DNA]</scope>
    <source>
        <strain evidence="3">DSM 17044</strain>
    </source>
</reference>
<name>A0A1H7G766_STIAU</name>
<dbReference type="RefSeq" id="WP_075004603.1">
    <property type="nucleotide sequence ID" value="NZ_FOAP01000001.1"/>
</dbReference>
<evidence type="ECO:0000313" key="3">
    <source>
        <dbReference type="Proteomes" id="UP000182719"/>
    </source>
</evidence>
<dbReference type="EMBL" id="FOAP01000001">
    <property type="protein sequence ID" value="SEK33904.1"/>
    <property type="molecule type" value="Genomic_DNA"/>
</dbReference>
<evidence type="ECO:0000256" key="1">
    <source>
        <dbReference type="SAM" id="SignalP"/>
    </source>
</evidence>
<feature type="signal peptide" evidence="1">
    <location>
        <begin position="1"/>
        <end position="19"/>
    </location>
</feature>
<organism evidence="2 3">
    <name type="scientific">Stigmatella aurantiaca</name>
    <dbReference type="NCBI Taxonomy" id="41"/>
    <lineage>
        <taxon>Bacteria</taxon>
        <taxon>Pseudomonadati</taxon>
        <taxon>Myxococcota</taxon>
        <taxon>Myxococcia</taxon>
        <taxon>Myxococcales</taxon>
        <taxon>Cystobacterineae</taxon>
        <taxon>Archangiaceae</taxon>
        <taxon>Stigmatella</taxon>
    </lineage>
</organism>
<feature type="chain" id="PRO_5010260225" description="Lipoprotein" evidence="1">
    <location>
        <begin position="20"/>
        <end position="135"/>
    </location>
</feature>
<gene>
    <name evidence="2" type="ORF">SAMN05444354_101327</name>
</gene>
<protein>
    <recommendedName>
        <fullName evidence="4">Lipoprotein</fullName>
    </recommendedName>
</protein>